<dbReference type="Pfam" id="PF02627">
    <property type="entry name" value="CMD"/>
    <property type="match status" value="1"/>
</dbReference>
<evidence type="ECO:0000256" key="1">
    <source>
        <dbReference type="SAM" id="Phobius"/>
    </source>
</evidence>
<name>A0ABW4I5P3_9SPHN</name>
<keyword evidence="4" id="KW-1185">Reference proteome</keyword>
<organism evidence="3 4">
    <name type="scientific">Sphingomonas tabacisoli</name>
    <dbReference type="NCBI Taxonomy" id="2249466"/>
    <lineage>
        <taxon>Bacteria</taxon>
        <taxon>Pseudomonadati</taxon>
        <taxon>Pseudomonadota</taxon>
        <taxon>Alphaproteobacteria</taxon>
        <taxon>Sphingomonadales</taxon>
        <taxon>Sphingomonadaceae</taxon>
        <taxon>Sphingomonas</taxon>
    </lineage>
</organism>
<dbReference type="Gene3D" id="1.20.1290.10">
    <property type="entry name" value="AhpD-like"/>
    <property type="match status" value="1"/>
</dbReference>
<accession>A0ABW4I5P3</accession>
<proteinExistence type="predicted"/>
<evidence type="ECO:0000313" key="4">
    <source>
        <dbReference type="Proteomes" id="UP001597115"/>
    </source>
</evidence>
<dbReference type="EMBL" id="JBHUDY010000002">
    <property type="protein sequence ID" value="MFD1613213.1"/>
    <property type="molecule type" value="Genomic_DNA"/>
</dbReference>
<reference evidence="4" key="1">
    <citation type="journal article" date="2019" name="Int. J. Syst. Evol. Microbiol.">
        <title>The Global Catalogue of Microorganisms (GCM) 10K type strain sequencing project: providing services to taxonomists for standard genome sequencing and annotation.</title>
        <authorList>
            <consortium name="The Broad Institute Genomics Platform"/>
            <consortium name="The Broad Institute Genome Sequencing Center for Infectious Disease"/>
            <person name="Wu L."/>
            <person name="Ma J."/>
        </authorList>
    </citation>
    <scope>NUCLEOTIDE SEQUENCE [LARGE SCALE GENOMIC DNA]</scope>
    <source>
        <strain evidence="4">CGMCC 1.16275</strain>
    </source>
</reference>
<dbReference type="InterPro" id="IPR003779">
    <property type="entry name" value="CMD-like"/>
</dbReference>
<keyword evidence="1" id="KW-0812">Transmembrane</keyword>
<comment type="caution">
    <text evidence="3">The sequence shown here is derived from an EMBL/GenBank/DDBJ whole genome shotgun (WGS) entry which is preliminary data.</text>
</comment>
<evidence type="ECO:0000259" key="2">
    <source>
        <dbReference type="Pfam" id="PF02627"/>
    </source>
</evidence>
<dbReference type="PANTHER" id="PTHR34846">
    <property type="entry name" value="4-CARBOXYMUCONOLACTONE DECARBOXYLASE FAMILY PROTEIN (AFU_ORTHOLOGUE AFUA_6G11590)"/>
    <property type="match status" value="1"/>
</dbReference>
<keyword evidence="1" id="KW-0472">Membrane</keyword>
<dbReference type="SUPFAM" id="SSF69118">
    <property type="entry name" value="AhpD-like"/>
    <property type="match status" value="1"/>
</dbReference>
<feature type="domain" description="Carboxymuconolactone decarboxylase-like" evidence="2">
    <location>
        <begin position="48"/>
        <end position="117"/>
    </location>
</feature>
<dbReference type="RefSeq" id="WP_380891076.1">
    <property type="nucleotide sequence ID" value="NZ_JBHUDY010000002.1"/>
</dbReference>
<sequence>MTQQQRMPPLGRDGWTHEIRTLFTILEGPAAYEEGSRSNALLTLARHPDLAGSFFKFNGRLLLKGLIPARLREIAILRVAWLTRSRYEWAQHVRIALLPDALSKEQIEAFRRGEAADLSGEGLLTQDHIEAVKQGADDPIWSELERFTVRAVDENLASQRVSDDTWTGLRALLSEQELIELLFVIGVYSMLAFIFNSLGIEPEEAQQSLAADLPAS</sequence>
<gene>
    <name evidence="3" type="ORF">ACFSCW_15515</name>
</gene>
<protein>
    <submittedName>
        <fullName evidence="3">Carboxymuconolactone decarboxylase family protein</fullName>
    </submittedName>
</protein>
<feature type="transmembrane region" description="Helical" evidence="1">
    <location>
        <begin position="178"/>
        <end position="200"/>
    </location>
</feature>
<dbReference type="Proteomes" id="UP001597115">
    <property type="component" value="Unassembled WGS sequence"/>
</dbReference>
<dbReference type="PANTHER" id="PTHR34846:SF5">
    <property type="entry name" value="CARBOXYMUCONOLACTONE DECARBOXYLASE-LIKE DOMAIN-CONTAINING PROTEIN"/>
    <property type="match status" value="1"/>
</dbReference>
<dbReference type="InterPro" id="IPR029032">
    <property type="entry name" value="AhpD-like"/>
</dbReference>
<evidence type="ECO:0000313" key="3">
    <source>
        <dbReference type="EMBL" id="MFD1613213.1"/>
    </source>
</evidence>
<keyword evidence="1" id="KW-1133">Transmembrane helix</keyword>